<reference evidence="3" key="2">
    <citation type="submission" date="2016-06" db="UniProtKB">
        <authorList>
            <consortium name="WormBaseParasite"/>
        </authorList>
    </citation>
    <scope>IDENTIFICATION</scope>
</reference>
<evidence type="ECO:0000313" key="2">
    <source>
        <dbReference type="Proteomes" id="UP000050741"/>
    </source>
</evidence>
<accession>A0A183BY89</accession>
<keyword evidence="2" id="KW-1185">Reference proteome</keyword>
<dbReference type="Proteomes" id="UP000050741">
    <property type="component" value="Unassembled WGS sequence"/>
</dbReference>
<dbReference type="AlphaFoldDB" id="A0A183BY89"/>
<protein>
    <submittedName>
        <fullName evidence="3">PRKC apoptosis WT1 regulator protein</fullName>
    </submittedName>
</protein>
<feature type="compositionally biased region" description="Basic and acidic residues" evidence="1">
    <location>
        <begin position="181"/>
        <end position="192"/>
    </location>
</feature>
<dbReference type="WBParaSite" id="GPLIN_000557900">
    <property type="protein sequence ID" value="GPLIN_000557900"/>
    <property type="gene ID" value="GPLIN_000557900"/>
</dbReference>
<sequence>MDPSEELQQLRARIALLERQKTINTTPTSSRASFDLMAQNENEMGYAADTLCGQNDEIVPINGKKAMADQQQEEEQTKADQMEHLRGKIKQIELELNDMKQLNAELLARIEELECKQKADQQKEHRAKIDERQQEGGRGGGQGGSGFGRPNRDNEGGLSNDFSGGGGGSDESDSASIQILDNHDNGGKDGNGRVRRKAHKVPSTKLRANTKSNVPLAELAASADDDSFVVDTEAVEDEANNSAYQQDQEGTTSSNFNFSQVISHHTVLN</sequence>
<evidence type="ECO:0000313" key="3">
    <source>
        <dbReference type="WBParaSite" id="GPLIN_000557900"/>
    </source>
</evidence>
<evidence type="ECO:0000256" key="1">
    <source>
        <dbReference type="SAM" id="MobiDB-lite"/>
    </source>
</evidence>
<reference evidence="2" key="1">
    <citation type="submission" date="2014-05" db="EMBL/GenBank/DDBJ databases">
        <title>The genome and life-stage specific transcriptomes of Globodera pallida elucidate key aspects of plant parasitism by a cyst nematode.</title>
        <authorList>
            <person name="Cotton J.A."/>
            <person name="Lilley C.J."/>
            <person name="Jones L.M."/>
            <person name="Kikuchi T."/>
            <person name="Reid A.J."/>
            <person name="Thorpe P."/>
            <person name="Tsai I.J."/>
            <person name="Beasley H."/>
            <person name="Blok V."/>
            <person name="Cock P.J.A."/>
            <person name="Van den Akker S.E."/>
            <person name="Holroyd N."/>
            <person name="Hunt M."/>
            <person name="Mantelin S."/>
            <person name="Naghra H."/>
            <person name="Pain A."/>
            <person name="Palomares-Rius J.E."/>
            <person name="Zarowiecki M."/>
            <person name="Berriman M."/>
            <person name="Jones J.T."/>
            <person name="Urwin P.E."/>
        </authorList>
    </citation>
    <scope>NUCLEOTIDE SEQUENCE [LARGE SCALE GENOMIC DNA]</scope>
    <source>
        <strain evidence="2">Lindley</strain>
    </source>
</reference>
<feature type="compositionally biased region" description="Basic residues" evidence="1">
    <location>
        <begin position="193"/>
        <end position="202"/>
    </location>
</feature>
<feature type="region of interest" description="Disordered" evidence="1">
    <location>
        <begin position="121"/>
        <end position="212"/>
    </location>
</feature>
<proteinExistence type="predicted"/>
<feature type="compositionally biased region" description="Gly residues" evidence="1">
    <location>
        <begin position="136"/>
        <end position="147"/>
    </location>
</feature>
<name>A0A183BY89_GLOPA</name>
<organism evidence="2 3">
    <name type="scientific">Globodera pallida</name>
    <name type="common">Potato cyst nematode worm</name>
    <name type="synonym">Heterodera pallida</name>
    <dbReference type="NCBI Taxonomy" id="36090"/>
    <lineage>
        <taxon>Eukaryota</taxon>
        <taxon>Metazoa</taxon>
        <taxon>Ecdysozoa</taxon>
        <taxon>Nematoda</taxon>
        <taxon>Chromadorea</taxon>
        <taxon>Rhabditida</taxon>
        <taxon>Tylenchina</taxon>
        <taxon>Tylenchomorpha</taxon>
        <taxon>Tylenchoidea</taxon>
        <taxon>Heteroderidae</taxon>
        <taxon>Heteroderinae</taxon>
        <taxon>Globodera</taxon>
    </lineage>
</organism>
<feature type="compositionally biased region" description="Basic and acidic residues" evidence="1">
    <location>
        <begin position="121"/>
        <end position="135"/>
    </location>
</feature>